<dbReference type="PIRSF" id="PIRSF016481">
    <property type="entry name" value="Pilus_assembly_PilP"/>
    <property type="match status" value="1"/>
</dbReference>
<evidence type="ECO:0000313" key="2">
    <source>
        <dbReference type="Proteomes" id="UP000029228"/>
    </source>
</evidence>
<name>A0A090S3L9_9VIBR</name>
<dbReference type="AlphaFoldDB" id="A0A090S3L9"/>
<dbReference type="Proteomes" id="UP000029228">
    <property type="component" value="Unassembled WGS sequence"/>
</dbReference>
<dbReference type="EMBL" id="BBMR01000011">
    <property type="protein sequence ID" value="GAL22146.1"/>
    <property type="molecule type" value="Genomic_DNA"/>
</dbReference>
<organism evidence="1 2">
    <name type="scientific">Vibrio maritimus</name>
    <dbReference type="NCBI Taxonomy" id="990268"/>
    <lineage>
        <taxon>Bacteria</taxon>
        <taxon>Pseudomonadati</taxon>
        <taxon>Pseudomonadota</taxon>
        <taxon>Gammaproteobacteria</taxon>
        <taxon>Vibrionales</taxon>
        <taxon>Vibrionaceae</taxon>
        <taxon>Vibrio</taxon>
    </lineage>
</organism>
<dbReference type="InterPro" id="IPR007446">
    <property type="entry name" value="PilP"/>
</dbReference>
<proteinExistence type="predicted"/>
<sequence length="169" mass="19185">MRNPRWTLWLITTLLGGCNAHQDSLESFIVMTEAKTEQQHVSERLLKPAELVEFKSFHSRSPFDLPKTALVQTPDRNKSCWQPRSRTKQGLERFRLDELQVKGVMSKGGKMSGLVMLPNRRVVQVEVGQYLGENNGKIAKITDSGLIIGETLSDGLGCWYQRQIKLAMK</sequence>
<keyword evidence="2" id="KW-1185">Reference proteome</keyword>
<reference evidence="1 2" key="2">
    <citation type="submission" date="2014-09" db="EMBL/GenBank/DDBJ databases">
        <authorList>
            <consortium name="NBRP consortium"/>
            <person name="Sawabe T."/>
            <person name="Meirelles P."/>
            <person name="Nakanishi M."/>
            <person name="Sayaka M."/>
            <person name="Hattori M."/>
            <person name="Ohkuma M."/>
        </authorList>
    </citation>
    <scope>NUCLEOTIDE SEQUENCE [LARGE SCALE GENOMIC DNA]</scope>
    <source>
        <strain evidence="2">JCM19235</strain>
    </source>
</reference>
<dbReference type="OrthoDB" id="5296580at2"/>
<dbReference type="STRING" id="990268.JCM19235_2840"/>
<dbReference type="PROSITE" id="PS51257">
    <property type="entry name" value="PROKAR_LIPOPROTEIN"/>
    <property type="match status" value="1"/>
</dbReference>
<protein>
    <submittedName>
        <fullName evidence="1">Type IV pilus biogenesis protein PilP</fullName>
    </submittedName>
</protein>
<gene>
    <name evidence="1" type="ORF">JCM19235_2840</name>
</gene>
<comment type="caution">
    <text evidence="1">The sequence shown here is derived from an EMBL/GenBank/DDBJ whole genome shotgun (WGS) entry which is preliminary data.</text>
</comment>
<dbReference type="Pfam" id="PF04351">
    <property type="entry name" value="PilP"/>
    <property type="match status" value="1"/>
</dbReference>
<dbReference type="Gene3D" id="2.30.30.830">
    <property type="match status" value="1"/>
</dbReference>
<evidence type="ECO:0000313" key="1">
    <source>
        <dbReference type="EMBL" id="GAL22146.1"/>
    </source>
</evidence>
<accession>A0A090S3L9</accession>
<reference evidence="1 2" key="1">
    <citation type="submission" date="2014-09" db="EMBL/GenBank/DDBJ databases">
        <title>Vibrio maritimus JCM 19235. (C45) whole genome shotgun sequence.</title>
        <authorList>
            <person name="Sawabe T."/>
            <person name="Meirelles P."/>
            <person name="Nakanishi M."/>
            <person name="Sayaka M."/>
            <person name="Hattori M."/>
            <person name="Ohkuma M."/>
        </authorList>
    </citation>
    <scope>NUCLEOTIDE SEQUENCE [LARGE SCALE GENOMIC DNA]</scope>
    <source>
        <strain evidence="2">JCM19235</strain>
    </source>
</reference>